<dbReference type="RefSeq" id="WP_271010826.1">
    <property type="nucleotide sequence ID" value="NZ_JAQIFT010000007.1"/>
</dbReference>
<dbReference type="Proteomes" id="UP001169242">
    <property type="component" value="Unassembled WGS sequence"/>
</dbReference>
<name>A0AA42DJF2_9FIRM</name>
<dbReference type="EMBL" id="JAQIFT010000007">
    <property type="protein sequence ID" value="MDA3730088.1"/>
    <property type="molecule type" value="Genomic_DNA"/>
</dbReference>
<reference evidence="1" key="1">
    <citation type="journal article" date="2023" name="Int. J. Syst. Evol. Microbiol.">
        <title>&lt;i&gt;Holtiella tumoricola&lt;/i&gt; gen. nov. sp. nov., isolated from a human clinical sample.</title>
        <authorList>
            <person name="Allen-Vercoe E."/>
            <person name="Daigneault M.C."/>
            <person name="Vancuren S.J."/>
            <person name="Cochrane K."/>
            <person name="O'Neal L.L."/>
            <person name="Sankaranarayanan K."/>
            <person name="Lawson P.A."/>
        </authorList>
    </citation>
    <scope>NUCLEOTIDE SEQUENCE</scope>
    <source>
        <strain evidence="1">CC70A</strain>
    </source>
</reference>
<accession>A0AA42DJF2</accession>
<evidence type="ECO:0000313" key="2">
    <source>
        <dbReference type="Proteomes" id="UP001169242"/>
    </source>
</evidence>
<proteinExistence type="predicted"/>
<keyword evidence="2" id="KW-1185">Reference proteome</keyword>
<sequence length="164" mass="20073">MFRICNNIIDFNVGFKEGFENEVRILKKFLYRESLIFLMPIVEWPEYPLTSMQKRYIENNLYISNKEIIFDTPEDIIEELKNCKIHWIQPRNDKEIQELLEDSPYMYSWCIIQNGEYNLHEYEMLLHIEENYNYEGKEYRALIIKEKNEGNFEKIIFPKILKVI</sequence>
<gene>
    <name evidence="1" type="ORF">PBV87_00985</name>
</gene>
<evidence type="ECO:0000313" key="1">
    <source>
        <dbReference type="EMBL" id="MDA3730088.1"/>
    </source>
</evidence>
<protein>
    <submittedName>
        <fullName evidence="1">Uncharacterized protein</fullName>
    </submittedName>
</protein>
<dbReference type="AlphaFoldDB" id="A0AA42DJF2"/>
<comment type="caution">
    <text evidence="1">The sequence shown here is derived from an EMBL/GenBank/DDBJ whole genome shotgun (WGS) entry which is preliminary data.</text>
</comment>
<organism evidence="1 2">
    <name type="scientific">Holtiella tumoricola</name>
    <dbReference type="NCBI Taxonomy" id="3018743"/>
    <lineage>
        <taxon>Bacteria</taxon>
        <taxon>Bacillati</taxon>
        <taxon>Bacillota</taxon>
        <taxon>Clostridia</taxon>
        <taxon>Lachnospirales</taxon>
        <taxon>Cellulosilyticaceae</taxon>
        <taxon>Holtiella</taxon>
    </lineage>
</organism>